<dbReference type="InterPro" id="IPR027417">
    <property type="entry name" value="P-loop_NTPase"/>
</dbReference>
<dbReference type="Gene3D" id="3.40.50.2300">
    <property type="match status" value="1"/>
</dbReference>
<evidence type="ECO:0000256" key="2">
    <source>
        <dbReference type="ARBA" id="ARBA00022840"/>
    </source>
</evidence>
<evidence type="ECO:0000259" key="7">
    <source>
        <dbReference type="PROSITE" id="PS50045"/>
    </source>
</evidence>
<proteinExistence type="predicted"/>
<dbReference type="PROSITE" id="PS50110">
    <property type="entry name" value="RESPONSE_REGULATORY"/>
    <property type="match status" value="1"/>
</dbReference>
<dbReference type="CDD" id="cd00009">
    <property type="entry name" value="AAA"/>
    <property type="match status" value="1"/>
</dbReference>
<dbReference type="PROSITE" id="PS00688">
    <property type="entry name" value="SIGMA54_INTERACT_3"/>
    <property type="match status" value="1"/>
</dbReference>
<dbReference type="PANTHER" id="PTHR32071">
    <property type="entry name" value="TRANSCRIPTIONAL REGULATORY PROTEIN"/>
    <property type="match status" value="1"/>
</dbReference>
<evidence type="ECO:0000313" key="10">
    <source>
        <dbReference type="Proteomes" id="UP000091979"/>
    </source>
</evidence>
<dbReference type="AlphaFoldDB" id="A0A1B7X982"/>
<dbReference type="InterPro" id="IPR002078">
    <property type="entry name" value="Sigma_54_int"/>
</dbReference>
<evidence type="ECO:0000256" key="6">
    <source>
        <dbReference type="PROSITE-ProRule" id="PRU00169"/>
    </source>
</evidence>
<organism evidence="9 10">
    <name type="scientific">Halodesulfovibrio spirochaetisodalis</name>
    <dbReference type="NCBI Taxonomy" id="1560234"/>
    <lineage>
        <taxon>Bacteria</taxon>
        <taxon>Pseudomonadati</taxon>
        <taxon>Thermodesulfobacteriota</taxon>
        <taxon>Desulfovibrionia</taxon>
        <taxon>Desulfovibrionales</taxon>
        <taxon>Desulfovibrionaceae</taxon>
        <taxon>Halodesulfovibrio</taxon>
    </lineage>
</organism>
<dbReference type="InterPro" id="IPR011006">
    <property type="entry name" value="CheY-like_superfamily"/>
</dbReference>
<evidence type="ECO:0000259" key="8">
    <source>
        <dbReference type="PROSITE" id="PS50110"/>
    </source>
</evidence>
<dbReference type="InterPro" id="IPR025943">
    <property type="entry name" value="Sigma_54_int_dom_ATP-bd_2"/>
</dbReference>
<dbReference type="PROSITE" id="PS00675">
    <property type="entry name" value="SIGMA54_INTERACT_1"/>
    <property type="match status" value="1"/>
</dbReference>
<dbReference type="Pfam" id="PF25601">
    <property type="entry name" value="AAA_lid_14"/>
    <property type="match status" value="1"/>
</dbReference>
<dbReference type="PROSITE" id="PS50045">
    <property type="entry name" value="SIGMA54_INTERACT_4"/>
    <property type="match status" value="1"/>
</dbReference>
<dbReference type="Pfam" id="PF00072">
    <property type="entry name" value="Response_reg"/>
    <property type="match status" value="1"/>
</dbReference>
<dbReference type="Proteomes" id="UP000091979">
    <property type="component" value="Unassembled WGS sequence"/>
</dbReference>
<keyword evidence="1" id="KW-0547">Nucleotide-binding</keyword>
<keyword evidence="10" id="KW-1185">Reference proteome</keyword>
<dbReference type="Gene3D" id="3.40.50.300">
    <property type="entry name" value="P-loop containing nucleotide triphosphate hydrolases"/>
    <property type="match status" value="1"/>
</dbReference>
<dbReference type="GO" id="GO:0006355">
    <property type="term" value="P:regulation of DNA-templated transcription"/>
    <property type="evidence" value="ECO:0007669"/>
    <property type="project" value="InterPro"/>
</dbReference>
<protein>
    <submittedName>
        <fullName evidence="9">Fis family transcriptional regulator</fullName>
    </submittedName>
</protein>
<sequence>MRRNILVVDKDNGSLAALPELLKDAGYEVIHVHNHHETRATLAKEDFAVVIAGLEEHHAQKQDLLKSIKANTPDTEVILVSRAARVDAAVRAMQMGAFHFLSLPENPADLLVIIEKAMEKSLLQSEVNELRQMLKKQQTMPTLIGKSAAMQELKKEIARIAPLDCTVLIQGETGTGKEMVAKMLHKLSSRAQKRFYAINAGVFSAELLANELFGHEKGAFTGAQSTKEGIFEAANNGTLLLDEIGEMPVNMQVQLLRVLQERTITRVGGTSDITIDVRVIAATHRNLEQLVEKGQFRQDLFYRLNVFTLRLPALRERPDDIPLFCNFFMDKYSKSFDKEVTALSEDAMLALMRHSYPGNVRELENIIERAVVLCDSGTIQLHHLPQEFSKGTGKKQKATVDNVHRTLADVEQEHITQVLQSVEGNKATAAKILGIDRATLWRKLKKYSL</sequence>
<accession>A0A1B7X982</accession>
<dbReference type="Gene3D" id="1.10.10.60">
    <property type="entry name" value="Homeodomain-like"/>
    <property type="match status" value="1"/>
</dbReference>
<dbReference type="InterPro" id="IPR025662">
    <property type="entry name" value="Sigma_54_int_dom_ATP-bd_1"/>
</dbReference>
<dbReference type="SUPFAM" id="SSF52172">
    <property type="entry name" value="CheY-like"/>
    <property type="match status" value="1"/>
</dbReference>
<dbReference type="STRING" id="1560234.SP90_15345"/>
<dbReference type="GO" id="GO:0043565">
    <property type="term" value="F:sequence-specific DNA binding"/>
    <property type="evidence" value="ECO:0007669"/>
    <property type="project" value="InterPro"/>
</dbReference>
<dbReference type="InterPro" id="IPR025944">
    <property type="entry name" value="Sigma_54_int_dom_CS"/>
</dbReference>
<dbReference type="InterPro" id="IPR003593">
    <property type="entry name" value="AAA+_ATPase"/>
</dbReference>
<dbReference type="PATRIC" id="fig|1560234.3.peg.2354"/>
<comment type="caution">
    <text evidence="6">Lacks conserved residue(s) required for the propagation of feature annotation.</text>
</comment>
<dbReference type="SMART" id="SM00382">
    <property type="entry name" value="AAA"/>
    <property type="match status" value="1"/>
</dbReference>
<evidence type="ECO:0000256" key="3">
    <source>
        <dbReference type="ARBA" id="ARBA00023015"/>
    </source>
</evidence>
<name>A0A1B7X982_9BACT</name>
<dbReference type="Gene3D" id="1.10.8.60">
    <property type="match status" value="1"/>
</dbReference>
<evidence type="ECO:0000256" key="5">
    <source>
        <dbReference type="ARBA" id="ARBA00023163"/>
    </source>
</evidence>
<dbReference type="SMART" id="SM00448">
    <property type="entry name" value="REC"/>
    <property type="match status" value="1"/>
</dbReference>
<feature type="domain" description="Sigma-54 factor interaction" evidence="7">
    <location>
        <begin position="143"/>
        <end position="372"/>
    </location>
</feature>
<dbReference type="PRINTS" id="PR01590">
    <property type="entry name" value="HTHFIS"/>
</dbReference>
<dbReference type="InterPro" id="IPR009057">
    <property type="entry name" value="Homeodomain-like_sf"/>
</dbReference>
<evidence type="ECO:0000313" key="9">
    <source>
        <dbReference type="EMBL" id="OBQ45935.1"/>
    </source>
</evidence>
<dbReference type="FunFam" id="3.40.50.300:FF:000006">
    <property type="entry name" value="DNA-binding transcriptional regulator NtrC"/>
    <property type="match status" value="1"/>
</dbReference>
<dbReference type="InterPro" id="IPR002197">
    <property type="entry name" value="HTH_Fis"/>
</dbReference>
<dbReference type="Pfam" id="PF02954">
    <property type="entry name" value="HTH_8"/>
    <property type="match status" value="1"/>
</dbReference>
<keyword evidence="5" id="KW-0804">Transcription</keyword>
<evidence type="ECO:0000256" key="1">
    <source>
        <dbReference type="ARBA" id="ARBA00022741"/>
    </source>
</evidence>
<dbReference type="GO" id="GO:0000160">
    <property type="term" value="P:phosphorelay signal transduction system"/>
    <property type="evidence" value="ECO:0007669"/>
    <property type="project" value="InterPro"/>
</dbReference>
<keyword evidence="4" id="KW-0238">DNA-binding</keyword>
<dbReference type="PROSITE" id="PS00676">
    <property type="entry name" value="SIGMA54_INTERACT_2"/>
    <property type="match status" value="1"/>
</dbReference>
<keyword evidence="3" id="KW-0805">Transcription regulation</keyword>
<dbReference type="GO" id="GO:0005524">
    <property type="term" value="F:ATP binding"/>
    <property type="evidence" value="ECO:0007669"/>
    <property type="project" value="UniProtKB-KW"/>
</dbReference>
<dbReference type="Pfam" id="PF00158">
    <property type="entry name" value="Sigma54_activat"/>
    <property type="match status" value="1"/>
</dbReference>
<dbReference type="InterPro" id="IPR058031">
    <property type="entry name" value="AAA_lid_NorR"/>
</dbReference>
<evidence type="ECO:0000256" key="4">
    <source>
        <dbReference type="ARBA" id="ARBA00023125"/>
    </source>
</evidence>
<gene>
    <name evidence="9" type="ORF">SP90_15345</name>
</gene>
<comment type="caution">
    <text evidence="9">The sequence shown here is derived from an EMBL/GenBank/DDBJ whole genome shotgun (WGS) entry which is preliminary data.</text>
</comment>
<keyword evidence="2" id="KW-0067">ATP-binding</keyword>
<dbReference type="InterPro" id="IPR001789">
    <property type="entry name" value="Sig_transdc_resp-reg_receiver"/>
</dbReference>
<dbReference type="PANTHER" id="PTHR32071:SF119">
    <property type="entry name" value="SIGMA L-DEPENDENT TRANSCRIPTIONAL REGULATOR YPLP-RELATED"/>
    <property type="match status" value="1"/>
</dbReference>
<dbReference type="SUPFAM" id="SSF46689">
    <property type="entry name" value="Homeodomain-like"/>
    <property type="match status" value="1"/>
</dbReference>
<dbReference type="SUPFAM" id="SSF52540">
    <property type="entry name" value="P-loop containing nucleoside triphosphate hydrolases"/>
    <property type="match status" value="1"/>
</dbReference>
<reference evidence="9 10" key="1">
    <citation type="submission" date="2015-01" db="EMBL/GenBank/DDBJ databases">
        <title>Desulfovibrio sp. JC271 draft genome sequence.</title>
        <authorList>
            <person name="Shivani Y."/>
            <person name="Subhash Y."/>
            <person name="Sasikala C."/>
            <person name="Ramana C.V."/>
        </authorList>
    </citation>
    <scope>NUCLEOTIDE SEQUENCE [LARGE SCALE GENOMIC DNA]</scope>
    <source>
        <strain evidence="9 10">JC271</strain>
    </source>
</reference>
<dbReference type="OrthoDB" id="9763792at2"/>
<feature type="domain" description="Response regulatory" evidence="8">
    <location>
        <begin position="4"/>
        <end position="118"/>
    </location>
</feature>
<dbReference type="EMBL" id="JXMS01000035">
    <property type="protein sequence ID" value="OBQ45935.1"/>
    <property type="molecule type" value="Genomic_DNA"/>
</dbReference>